<dbReference type="RefSeq" id="WP_047820954.1">
    <property type="nucleotide sequence ID" value="NZ_CP011770.1"/>
</dbReference>
<keyword evidence="5" id="KW-1185">Reference proteome</keyword>
<dbReference type="EMBL" id="CP011770">
    <property type="protein sequence ID" value="AKM10291.1"/>
    <property type="molecule type" value="Genomic_DNA"/>
</dbReference>
<evidence type="ECO:0000256" key="1">
    <source>
        <dbReference type="ARBA" id="ARBA00022649"/>
    </source>
</evidence>
<dbReference type="AlphaFoldDB" id="A0A0G3XI43"/>
<sequence>MSDATSFQFERLSAAHDRAGFACEHASLSDYLLKSAGQNERGDLAACYVALPTGSERVAGYYTISAHAVLCDELSPEQRKGLPRYDRIPAFLIGRLARDLSMKGKGLGELLLIDAFARLCAVEAAGRMIVVDPIDAKAHAFYTRYGFAPLGQATARLFLPMKIARKALF</sequence>
<evidence type="ECO:0000313" key="4">
    <source>
        <dbReference type="EMBL" id="AKM10291.1"/>
    </source>
</evidence>
<evidence type="ECO:0000256" key="2">
    <source>
        <dbReference type="ARBA" id="ARBA00022679"/>
    </source>
</evidence>
<dbReference type="Gene3D" id="3.40.630.30">
    <property type="match status" value="1"/>
</dbReference>
<organism evidence="4 5">
    <name type="scientific">Croceicoccus naphthovorans</name>
    <dbReference type="NCBI Taxonomy" id="1348774"/>
    <lineage>
        <taxon>Bacteria</taxon>
        <taxon>Pseudomonadati</taxon>
        <taxon>Pseudomonadota</taxon>
        <taxon>Alphaproteobacteria</taxon>
        <taxon>Sphingomonadales</taxon>
        <taxon>Erythrobacteraceae</taxon>
        <taxon>Croceicoccus</taxon>
    </lineage>
</organism>
<dbReference type="PANTHER" id="PTHR36449:SF1">
    <property type="entry name" value="ACETYLTRANSFERASE"/>
    <property type="match status" value="1"/>
</dbReference>
<accession>A0A0G3XI43</accession>
<protein>
    <submittedName>
        <fullName evidence="4">Uncharacterized protein</fullName>
    </submittedName>
</protein>
<dbReference type="Proteomes" id="UP000035287">
    <property type="component" value="Chromosome"/>
</dbReference>
<evidence type="ECO:0000256" key="3">
    <source>
        <dbReference type="ARBA" id="ARBA00023315"/>
    </source>
</evidence>
<dbReference type="OrthoDB" id="9793394at2"/>
<dbReference type="PATRIC" id="fig|1348774.3.peg.2207"/>
<dbReference type="InterPro" id="IPR016181">
    <property type="entry name" value="Acyl_CoA_acyltransferase"/>
</dbReference>
<proteinExistence type="predicted"/>
<keyword evidence="2" id="KW-0808">Transferase</keyword>
<evidence type="ECO:0000313" key="5">
    <source>
        <dbReference type="Proteomes" id="UP000035287"/>
    </source>
</evidence>
<gene>
    <name evidence="4" type="ORF">AB433_10515</name>
</gene>
<keyword evidence="1" id="KW-1277">Toxin-antitoxin system</keyword>
<dbReference type="SUPFAM" id="SSF55729">
    <property type="entry name" value="Acyl-CoA N-acyltransferases (Nat)"/>
    <property type="match status" value="1"/>
</dbReference>
<keyword evidence="3" id="KW-0012">Acyltransferase</keyword>
<dbReference type="PANTHER" id="PTHR36449">
    <property type="entry name" value="ACETYLTRANSFERASE-RELATED"/>
    <property type="match status" value="1"/>
</dbReference>
<reference evidence="4 5" key="1">
    <citation type="submission" date="2015-06" db="EMBL/GenBank/DDBJ databases">
        <authorList>
            <person name="Zeng Y."/>
            <person name="Huang Y."/>
        </authorList>
    </citation>
    <scope>NUCLEOTIDE SEQUENCE [LARGE SCALE GENOMIC DNA]</scope>
    <source>
        <strain evidence="4 5">PQ-2</strain>
    </source>
</reference>
<name>A0A0G3XI43_9SPHN</name>
<dbReference type="GO" id="GO:0016746">
    <property type="term" value="F:acyltransferase activity"/>
    <property type="evidence" value="ECO:0007669"/>
    <property type="project" value="UniProtKB-KW"/>
</dbReference>
<dbReference type="STRING" id="1348774.AB433_10515"/>
<dbReference type="KEGG" id="cna:AB433_10515"/>